<accession>A0AAV8ZYP6</accession>
<organism evidence="2 3">
    <name type="scientific">Acorus gramineus</name>
    <name type="common">Dwarf sweet flag</name>
    <dbReference type="NCBI Taxonomy" id="55184"/>
    <lineage>
        <taxon>Eukaryota</taxon>
        <taxon>Viridiplantae</taxon>
        <taxon>Streptophyta</taxon>
        <taxon>Embryophyta</taxon>
        <taxon>Tracheophyta</taxon>
        <taxon>Spermatophyta</taxon>
        <taxon>Magnoliopsida</taxon>
        <taxon>Liliopsida</taxon>
        <taxon>Acoraceae</taxon>
        <taxon>Acorus</taxon>
    </lineage>
</organism>
<keyword evidence="3" id="KW-1185">Reference proteome</keyword>
<feature type="compositionally biased region" description="Basic and acidic residues" evidence="1">
    <location>
        <begin position="9"/>
        <end position="36"/>
    </location>
</feature>
<dbReference type="AlphaFoldDB" id="A0AAV8ZYP6"/>
<reference evidence="2" key="2">
    <citation type="submission" date="2023-06" db="EMBL/GenBank/DDBJ databases">
        <authorList>
            <person name="Ma L."/>
            <person name="Liu K.-W."/>
            <person name="Li Z."/>
            <person name="Hsiao Y.-Y."/>
            <person name="Qi Y."/>
            <person name="Fu T."/>
            <person name="Tang G."/>
            <person name="Zhang D."/>
            <person name="Sun W.-H."/>
            <person name="Liu D.-K."/>
            <person name="Li Y."/>
            <person name="Chen G.-Z."/>
            <person name="Liu X.-D."/>
            <person name="Liao X.-Y."/>
            <person name="Jiang Y.-T."/>
            <person name="Yu X."/>
            <person name="Hao Y."/>
            <person name="Huang J."/>
            <person name="Zhao X.-W."/>
            <person name="Ke S."/>
            <person name="Chen Y.-Y."/>
            <person name="Wu W.-L."/>
            <person name="Hsu J.-L."/>
            <person name="Lin Y.-F."/>
            <person name="Huang M.-D."/>
            <person name="Li C.-Y."/>
            <person name="Huang L."/>
            <person name="Wang Z.-W."/>
            <person name="Zhao X."/>
            <person name="Zhong W.-Y."/>
            <person name="Peng D.-H."/>
            <person name="Ahmad S."/>
            <person name="Lan S."/>
            <person name="Zhang J.-S."/>
            <person name="Tsai W.-C."/>
            <person name="Van De Peer Y."/>
            <person name="Liu Z.-J."/>
        </authorList>
    </citation>
    <scope>NUCLEOTIDE SEQUENCE</scope>
    <source>
        <strain evidence="2">SCP</strain>
        <tissue evidence="2">Leaves</tissue>
    </source>
</reference>
<sequence>MLGFAAEEETTKPAVEKKRRLRGTERPAERAREEEEVKTLWFEFCITSDGERAYNTSN</sequence>
<proteinExistence type="predicted"/>
<evidence type="ECO:0000256" key="1">
    <source>
        <dbReference type="SAM" id="MobiDB-lite"/>
    </source>
</evidence>
<evidence type="ECO:0000313" key="2">
    <source>
        <dbReference type="EMBL" id="KAK1256705.1"/>
    </source>
</evidence>
<protein>
    <submittedName>
        <fullName evidence="2">Uncharacterized protein</fullName>
    </submittedName>
</protein>
<comment type="caution">
    <text evidence="2">The sequence shown here is derived from an EMBL/GenBank/DDBJ whole genome shotgun (WGS) entry which is preliminary data.</text>
</comment>
<reference evidence="2" key="1">
    <citation type="journal article" date="2023" name="Nat. Commun.">
        <title>Diploid and tetraploid genomes of Acorus and the evolution of monocots.</title>
        <authorList>
            <person name="Ma L."/>
            <person name="Liu K.W."/>
            <person name="Li Z."/>
            <person name="Hsiao Y.Y."/>
            <person name="Qi Y."/>
            <person name="Fu T."/>
            <person name="Tang G.D."/>
            <person name="Zhang D."/>
            <person name="Sun W.H."/>
            <person name="Liu D.K."/>
            <person name="Li Y."/>
            <person name="Chen G.Z."/>
            <person name="Liu X.D."/>
            <person name="Liao X.Y."/>
            <person name="Jiang Y.T."/>
            <person name="Yu X."/>
            <person name="Hao Y."/>
            <person name="Huang J."/>
            <person name="Zhao X.W."/>
            <person name="Ke S."/>
            <person name="Chen Y.Y."/>
            <person name="Wu W.L."/>
            <person name="Hsu J.L."/>
            <person name="Lin Y.F."/>
            <person name="Huang M.D."/>
            <person name="Li C.Y."/>
            <person name="Huang L."/>
            <person name="Wang Z.W."/>
            <person name="Zhao X."/>
            <person name="Zhong W.Y."/>
            <person name="Peng D.H."/>
            <person name="Ahmad S."/>
            <person name="Lan S."/>
            <person name="Zhang J.S."/>
            <person name="Tsai W.C."/>
            <person name="Van de Peer Y."/>
            <person name="Liu Z.J."/>
        </authorList>
    </citation>
    <scope>NUCLEOTIDE SEQUENCE</scope>
    <source>
        <strain evidence="2">SCP</strain>
    </source>
</reference>
<dbReference type="EMBL" id="JAUJYN010000090">
    <property type="protein sequence ID" value="KAK1256705.1"/>
    <property type="molecule type" value="Genomic_DNA"/>
</dbReference>
<evidence type="ECO:0000313" key="3">
    <source>
        <dbReference type="Proteomes" id="UP001179952"/>
    </source>
</evidence>
<feature type="region of interest" description="Disordered" evidence="1">
    <location>
        <begin position="1"/>
        <end position="36"/>
    </location>
</feature>
<dbReference type="Proteomes" id="UP001179952">
    <property type="component" value="Unassembled WGS sequence"/>
</dbReference>
<name>A0AAV8ZYP6_ACOGR</name>
<gene>
    <name evidence="2" type="ORF">QJS04_geneDACA024135</name>
</gene>